<dbReference type="Pfam" id="PF00580">
    <property type="entry name" value="UvrD-helicase"/>
    <property type="match status" value="1"/>
</dbReference>
<protein>
    <recommendedName>
        <fullName evidence="9">DNA 3'-5' helicase</fullName>
        <ecNumber evidence="9">5.6.2.4</ecNumber>
    </recommendedName>
    <alternativeName>
        <fullName evidence="10">DNA 3'-5' helicase II</fullName>
    </alternativeName>
</protein>
<dbReference type="PANTHER" id="PTHR11070:SF2">
    <property type="entry name" value="ATP-DEPENDENT DNA HELICASE SRS2"/>
    <property type="match status" value="1"/>
</dbReference>
<evidence type="ECO:0000256" key="12">
    <source>
        <dbReference type="PROSITE-ProRule" id="PRU00560"/>
    </source>
</evidence>
<comment type="similarity">
    <text evidence="1">Belongs to the helicase family. UvrD subfamily.</text>
</comment>
<accession>A0AAW4TB47</accession>
<evidence type="ECO:0000256" key="11">
    <source>
        <dbReference type="ARBA" id="ARBA00048988"/>
    </source>
</evidence>
<dbReference type="InterPro" id="IPR013986">
    <property type="entry name" value="DExx_box_DNA_helicase_dom_sf"/>
</dbReference>
<evidence type="ECO:0000313" key="14">
    <source>
        <dbReference type="EMBL" id="MCA8379476.1"/>
    </source>
</evidence>
<dbReference type="InterPro" id="IPR014017">
    <property type="entry name" value="DNA_helicase_UvrD-like_C"/>
</dbReference>
<dbReference type="GO" id="GO:0016787">
    <property type="term" value="F:hydrolase activity"/>
    <property type="evidence" value="ECO:0007669"/>
    <property type="project" value="UniProtKB-UniRule"/>
</dbReference>
<dbReference type="InterPro" id="IPR014016">
    <property type="entry name" value="UvrD-like_ATP-bd"/>
</dbReference>
<dbReference type="InterPro" id="IPR000212">
    <property type="entry name" value="DNA_helicase_UvrD/REP"/>
</dbReference>
<feature type="binding site" evidence="12">
    <location>
        <begin position="25"/>
        <end position="32"/>
    </location>
    <ligand>
        <name>ATP</name>
        <dbReference type="ChEBI" id="CHEBI:30616"/>
    </ligand>
</feature>
<keyword evidence="4 12" id="KW-0347">Helicase</keyword>
<dbReference type="GO" id="GO:0005524">
    <property type="term" value="F:ATP binding"/>
    <property type="evidence" value="ECO:0007669"/>
    <property type="project" value="UniProtKB-UniRule"/>
</dbReference>
<evidence type="ECO:0000256" key="3">
    <source>
        <dbReference type="ARBA" id="ARBA00022801"/>
    </source>
</evidence>
<dbReference type="EC" id="5.6.2.4" evidence="9"/>
<comment type="catalytic activity">
    <reaction evidence="11">
        <text>ATP + H2O = ADP + phosphate + H(+)</text>
        <dbReference type="Rhea" id="RHEA:13065"/>
        <dbReference type="ChEBI" id="CHEBI:15377"/>
        <dbReference type="ChEBI" id="CHEBI:15378"/>
        <dbReference type="ChEBI" id="CHEBI:30616"/>
        <dbReference type="ChEBI" id="CHEBI:43474"/>
        <dbReference type="ChEBI" id="CHEBI:456216"/>
        <dbReference type="EC" id="5.6.2.4"/>
    </reaction>
</comment>
<sequence length="585" mass="65417">MKNIQFTAEQLAIINATIPRVFVSACAGSGKTHTLSARVRRLFDRGVPAKEILVLCFSNTAADELKKRLPDAVTVRTFHAFSLDLVRRTAGSNATRPVLLSPQRSIALLEKTLLACPNACRAVRERTGIALRTDIATRRVAAFFKRCNGSDDVARRLVDDMESGFSDYGSVLAELRLIRIAYEKRVERAGGIDYPAMLRRACLAIANASLPYTHVLVDEAQDMDAVQMQLLAGLAKRVRNLMVFGDPNQAVYGFIGGKAHDLREVIRDVVTLPLSRSFRLTHENAALANAILGHSRDRTVGDRHGVTPSLTKCGSVIEQEDEVVKLIGRLKEDGVPGNRIAILSRTKAPLRAVEQALLAADHETDSMYSPRLPEHVDHALNILSLVQACVITAKTGRKPKRLWRTRRLSEITGRGVRQTVIDDCLRMLTKASRIPSFEGRYVMATRIYLRLARASGDMPKNLASELGRWQATSRRFRTVRAFREHIATLRMDAPIVTSSIHGAKGGEWEHVIVLGVTDGSIPFYREIKRNEIADERRLFYVAVTRARKQFHLFHAPFYHAPSRQKFVEPSRLLDRRVRVTLPCGE</sequence>
<dbReference type="Gene3D" id="3.40.50.300">
    <property type="entry name" value="P-loop containing nucleotide triphosphate hydrolases"/>
    <property type="match status" value="3"/>
</dbReference>
<dbReference type="Proteomes" id="UP001199070">
    <property type="component" value="Unassembled WGS sequence"/>
</dbReference>
<evidence type="ECO:0000256" key="4">
    <source>
        <dbReference type="ARBA" id="ARBA00022806"/>
    </source>
</evidence>
<keyword evidence="6" id="KW-0238">DNA-binding</keyword>
<evidence type="ECO:0000256" key="1">
    <source>
        <dbReference type="ARBA" id="ARBA00009922"/>
    </source>
</evidence>
<keyword evidence="3 12" id="KW-0378">Hydrolase</keyword>
<evidence type="ECO:0000256" key="9">
    <source>
        <dbReference type="ARBA" id="ARBA00034808"/>
    </source>
</evidence>
<proteinExistence type="inferred from homology"/>
<evidence type="ECO:0000256" key="5">
    <source>
        <dbReference type="ARBA" id="ARBA00022840"/>
    </source>
</evidence>
<dbReference type="Gene3D" id="1.10.10.160">
    <property type="match status" value="1"/>
</dbReference>
<dbReference type="InterPro" id="IPR027417">
    <property type="entry name" value="P-loop_NTPase"/>
</dbReference>
<dbReference type="GO" id="GO:0003677">
    <property type="term" value="F:DNA binding"/>
    <property type="evidence" value="ECO:0007669"/>
    <property type="project" value="UniProtKB-KW"/>
</dbReference>
<keyword evidence="2 12" id="KW-0547">Nucleotide-binding</keyword>
<evidence type="ECO:0000313" key="15">
    <source>
        <dbReference type="Proteomes" id="UP001199070"/>
    </source>
</evidence>
<dbReference type="Gene3D" id="1.10.486.10">
    <property type="entry name" value="PCRA, domain 4"/>
    <property type="match status" value="1"/>
</dbReference>
<dbReference type="GO" id="GO:0043138">
    <property type="term" value="F:3'-5' DNA helicase activity"/>
    <property type="evidence" value="ECO:0007669"/>
    <property type="project" value="UniProtKB-EC"/>
</dbReference>
<organism evidence="14 15">
    <name type="scientific">Burkholderia cenocepacia</name>
    <dbReference type="NCBI Taxonomy" id="95486"/>
    <lineage>
        <taxon>Bacteria</taxon>
        <taxon>Pseudomonadati</taxon>
        <taxon>Pseudomonadota</taxon>
        <taxon>Betaproteobacteria</taxon>
        <taxon>Burkholderiales</taxon>
        <taxon>Burkholderiaceae</taxon>
        <taxon>Burkholderia</taxon>
        <taxon>Burkholderia cepacia complex</taxon>
    </lineage>
</organism>
<comment type="caution">
    <text evidence="14">The sequence shown here is derived from an EMBL/GenBank/DDBJ whole genome shotgun (WGS) entry which is preliminary data.</text>
</comment>
<evidence type="ECO:0000256" key="10">
    <source>
        <dbReference type="ARBA" id="ARBA00034923"/>
    </source>
</evidence>
<evidence type="ECO:0000256" key="6">
    <source>
        <dbReference type="ARBA" id="ARBA00023125"/>
    </source>
</evidence>
<dbReference type="EMBL" id="JAIZTC010000003">
    <property type="protein sequence ID" value="MCA8379476.1"/>
    <property type="molecule type" value="Genomic_DNA"/>
</dbReference>
<dbReference type="PROSITE" id="PS51198">
    <property type="entry name" value="UVRD_HELICASE_ATP_BIND"/>
    <property type="match status" value="1"/>
</dbReference>
<keyword evidence="5 12" id="KW-0067">ATP-binding</keyword>
<evidence type="ECO:0000256" key="2">
    <source>
        <dbReference type="ARBA" id="ARBA00022741"/>
    </source>
</evidence>
<reference evidence="14" key="1">
    <citation type="submission" date="2023-08" db="EMBL/GenBank/DDBJ databases">
        <title>A collection of bacterial strains from the Burkholderia cepacia Research Laboratory and Repository.</title>
        <authorList>
            <person name="Lipuma J."/>
            <person name="Spilker T."/>
        </authorList>
    </citation>
    <scope>NUCLEOTIDE SEQUENCE</scope>
    <source>
        <strain evidence="14">AU0862</strain>
    </source>
</reference>
<dbReference type="PANTHER" id="PTHR11070">
    <property type="entry name" value="UVRD / RECB / PCRA DNA HELICASE FAMILY MEMBER"/>
    <property type="match status" value="1"/>
</dbReference>
<comment type="catalytic activity">
    <reaction evidence="8">
        <text>Couples ATP hydrolysis with the unwinding of duplex DNA by translocating in the 3'-5' direction.</text>
        <dbReference type="EC" id="5.6.2.4"/>
    </reaction>
</comment>
<keyword evidence="7" id="KW-0413">Isomerase</keyword>
<dbReference type="SUPFAM" id="SSF52540">
    <property type="entry name" value="P-loop containing nucleoside triphosphate hydrolases"/>
    <property type="match status" value="1"/>
</dbReference>
<name>A0AAW4TB47_9BURK</name>
<evidence type="ECO:0000256" key="8">
    <source>
        <dbReference type="ARBA" id="ARBA00034617"/>
    </source>
</evidence>
<evidence type="ECO:0000256" key="7">
    <source>
        <dbReference type="ARBA" id="ARBA00023235"/>
    </source>
</evidence>
<dbReference type="AlphaFoldDB" id="A0AAW4TB47"/>
<dbReference type="Pfam" id="PF13361">
    <property type="entry name" value="UvrD_C"/>
    <property type="match status" value="1"/>
</dbReference>
<feature type="domain" description="UvrD-like helicase ATP-binding" evidence="13">
    <location>
        <begin position="4"/>
        <end position="281"/>
    </location>
</feature>
<dbReference type="GO" id="GO:0000725">
    <property type="term" value="P:recombinational repair"/>
    <property type="evidence" value="ECO:0007669"/>
    <property type="project" value="TreeGrafter"/>
</dbReference>
<gene>
    <name evidence="14" type="ORF">LGN22_11365</name>
</gene>
<dbReference type="RefSeq" id="WP_226133662.1">
    <property type="nucleotide sequence ID" value="NZ_JAIZTC010000003.1"/>
</dbReference>
<evidence type="ECO:0000259" key="13">
    <source>
        <dbReference type="PROSITE" id="PS51198"/>
    </source>
</evidence>